<evidence type="ECO:0000313" key="13">
    <source>
        <dbReference type="EMBL" id="KAJ6052695.1"/>
    </source>
</evidence>
<evidence type="ECO:0000256" key="3">
    <source>
        <dbReference type="ARBA" id="ARBA00011837"/>
    </source>
</evidence>
<dbReference type="Gene3D" id="6.10.280.10">
    <property type="entry name" value="Mediator complex, subunit Med21"/>
    <property type="match status" value="1"/>
</dbReference>
<evidence type="ECO:0000256" key="1">
    <source>
        <dbReference type="ARBA" id="ARBA00004123"/>
    </source>
</evidence>
<keyword evidence="14" id="KW-1185">Reference proteome</keyword>
<keyword evidence="6 10" id="KW-0010">Activator</keyword>
<feature type="compositionally biased region" description="Low complexity" evidence="12">
    <location>
        <begin position="62"/>
        <end position="77"/>
    </location>
</feature>
<reference evidence="13" key="2">
    <citation type="submission" date="2023-01" db="EMBL/GenBank/DDBJ databases">
        <authorList>
            <person name="Petersen C."/>
        </authorList>
    </citation>
    <scope>NUCLEOTIDE SEQUENCE</scope>
    <source>
        <strain evidence="13">IBT 15450</strain>
    </source>
</reference>
<dbReference type="GO" id="GO:0006357">
    <property type="term" value="P:regulation of transcription by RNA polymerase II"/>
    <property type="evidence" value="ECO:0007669"/>
    <property type="project" value="TreeGrafter"/>
</dbReference>
<dbReference type="Proteomes" id="UP001219568">
    <property type="component" value="Unassembled WGS sequence"/>
</dbReference>
<evidence type="ECO:0000256" key="6">
    <source>
        <dbReference type="ARBA" id="ARBA00023159"/>
    </source>
</evidence>
<evidence type="ECO:0000313" key="14">
    <source>
        <dbReference type="Proteomes" id="UP001219568"/>
    </source>
</evidence>
<evidence type="ECO:0000256" key="10">
    <source>
        <dbReference type="RuleBase" id="RU366036"/>
    </source>
</evidence>
<evidence type="ECO:0000256" key="4">
    <source>
        <dbReference type="ARBA" id="ARBA00019691"/>
    </source>
</evidence>
<reference evidence="13" key="1">
    <citation type="journal article" date="2023" name="IMA Fungus">
        <title>Comparative genomic study of the Penicillium genus elucidates a diverse pangenome and 15 lateral gene transfer events.</title>
        <authorList>
            <person name="Petersen C."/>
            <person name="Sorensen T."/>
            <person name="Nielsen M.R."/>
            <person name="Sondergaard T.E."/>
            <person name="Sorensen J.L."/>
            <person name="Fitzpatrick D.A."/>
            <person name="Frisvad J.C."/>
            <person name="Nielsen K.L."/>
        </authorList>
    </citation>
    <scope>NUCLEOTIDE SEQUENCE</scope>
    <source>
        <strain evidence="13">IBT 15450</strain>
    </source>
</reference>
<dbReference type="Pfam" id="PF11221">
    <property type="entry name" value="Med21"/>
    <property type="match status" value="1"/>
</dbReference>
<evidence type="ECO:0000256" key="5">
    <source>
        <dbReference type="ARBA" id="ARBA00023015"/>
    </source>
</evidence>
<dbReference type="PANTHER" id="PTHR13381">
    <property type="entry name" value="RNA POLYMERASE II HOLOENZYME COMPONENT SRB7"/>
    <property type="match status" value="1"/>
</dbReference>
<sequence>MADILTQLQTCLDQLATQFYATLGYLTTYHDNAPTTPPPDVPDAAPALAKIPKNSSSPPVPAAIANTAAGAAAAQGPGSPPLARPQQPGAAPEAPVEGGDPNLPRHPTHPTHLRAGSENSREQQIEYLISVLPGIGASEAEQETRIRELETELRSVETERAAKVRELKKLRTRLERVLNAVSVGIYGDSQYQK</sequence>
<evidence type="ECO:0000256" key="11">
    <source>
        <dbReference type="SAM" id="Coils"/>
    </source>
</evidence>
<protein>
    <recommendedName>
        <fullName evidence="4 10">Mediator of RNA polymerase II transcription subunit 21</fullName>
    </recommendedName>
</protein>
<dbReference type="GO" id="GO:0003712">
    <property type="term" value="F:transcription coregulator activity"/>
    <property type="evidence" value="ECO:0007669"/>
    <property type="project" value="TreeGrafter"/>
</dbReference>
<comment type="similarity">
    <text evidence="2 10">Belongs to the Mediator complex subunit 21 family.</text>
</comment>
<dbReference type="SUPFAM" id="SSF140718">
    <property type="entry name" value="Mediator hinge subcomplex-like"/>
    <property type="match status" value="1"/>
</dbReference>
<comment type="subunit">
    <text evidence="3 10">Component of the Mediator complex.</text>
</comment>
<dbReference type="InterPro" id="IPR021384">
    <property type="entry name" value="Mediator_Med21"/>
</dbReference>
<accession>A0AAD6ND05</accession>
<evidence type="ECO:0000256" key="8">
    <source>
        <dbReference type="ARBA" id="ARBA00023242"/>
    </source>
</evidence>
<comment type="caution">
    <text evidence="13">The sequence shown here is derived from an EMBL/GenBank/DDBJ whole genome shotgun (WGS) entry which is preliminary data.</text>
</comment>
<keyword evidence="5 10" id="KW-0805">Transcription regulation</keyword>
<dbReference type="EMBL" id="JAQJZL010000002">
    <property type="protein sequence ID" value="KAJ6052695.1"/>
    <property type="molecule type" value="Genomic_DNA"/>
</dbReference>
<evidence type="ECO:0000256" key="9">
    <source>
        <dbReference type="ARBA" id="ARBA00025687"/>
    </source>
</evidence>
<comment type="subcellular location">
    <subcellularLocation>
        <location evidence="1 10">Nucleus</location>
    </subcellularLocation>
</comment>
<dbReference type="PANTHER" id="PTHR13381:SF0">
    <property type="entry name" value="MEDIATOR OF RNA POLYMERASE II TRANSCRIPTION SUBUNIT 21"/>
    <property type="match status" value="1"/>
</dbReference>
<dbReference type="GO" id="GO:0016592">
    <property type="term" value="C:mediator complex"/>
    <property type="evidence" value="ECO:0007669"/>
    <property type="project" value="UniProtKB-UniRule"/>
</dbReference>
<keyword evidence="7 10" id="KW-0804">Transcription</keyword>
<keyword evidence="8 10" id="KW-0539">Nucleus</keyword>
<feature type="coiled-coil region" evidence="11">
    <location>
        <begin position="139"/>
        <end position="180"/>
    </location>
</feature>
<comment type="function">
    <text evidence="9 10">Component of the Mediator complex, a coactivator involved in the regulated transcription of nearly all RNA polymerase II-dependent genes. Mediator functions as a bridge to convey information from gene-specific regulatory proteins to the basal RNA polymerase II transcription machinery. Mediator is recruited to promoters by direct interactions with regulatory proteins and serves as a scaffold for the assembly of a functional preinitiation complex with RNA polymerase II and the general transcription factors.</text>
</comment>
<name>A0AAD6ND05_PENCN</name>
<evidence type="ECO:0000256" key="12">
    <source>
        <dbReference type="SAM" id="MobiDB-lite"/>
    </source>
</evidence>
<evidence type="ECO:0000256" key="2">
    <source>
        <dbReference type="ARBA" id="ARBA00005770"/>
    </source>
</evidence>
<keyword evidence="11" id="KW-0175">Coiled coil</keyword>
<proteinExistence type="inferred from homology"/>
<evidence type="ECO:0000256" key="7">
    <source>
        <dbReference type="ARBA" id="ARBA00023163"/>
    </source>
</evidence>
<feature type="region of interest" description="Disordered" evidence="12">
    <location>
        <begin position="34"/>
        <end position="120"/>
    </location>
</feature>
<dbReference type="InterPro" id="IPR037212">
    <property type="entry name" value="Med7/Med21-like"/>
</dbReference>
<organism evidence="13 14">
    <name type="scientific">Penicillium canescens</name>
    <dbReference type="NCBI Taxonomy" id="5083"/>
    <lineage>
        <taxon>Eukaryota</taxon>
        <taxon>Fungi</taxon>
        <taxon>Dikarya</taxon>
        <taxon>Ascomycota</taxon>
        <taxon>Pezizomycotina</taxon>
        <taxon>Eurotiomycetes</taxon>
        <taxon>Eurotiomycetidae</taxon>
        <taxon>Eurotiales</taxon>
        <taxon>Aspergillaceae</taxon>
        <taxon>Penicillium</taxon>
    </lineage>
</organism>
<gene>
    <name evidence="13" type="ORF">N7460_003229</name>
</gene>
<dbReference type="AlphaFoldDB" id="A0AAD6ND05"/>